<dbReference type="InterPro" id="IPR001173">
    <property type="entry name" value="Glyco_trans_2-like"/>
</dbReference>
<proteinExistence type="predicted"/>
<evidence type="ECO:0000313" key="3">
    <source>
        <dbReference type="Proteomes" id="UP000178964"/>
    </source>
</evidence>
<dbReference type="Pfam" id="PF00535">
    <property type="entry name" value="Glycos_transf_2"/>
    <property type="match status" value="1"/>
</dbReference>
<dbReference type="CDD" id="cd04186">
    <property type="entry name" value="GT_2_like_c"/>
    <property type="match status" value="1"/>
</dbReference>
<gene>
    <name evidence="2" type="ORF">A3A70_00260</name>
</gene>
<dbReference type="InterPro" id="IPR029044">
    <property type="entry name" value="Nucleotide-diphossugar_trans"/>
</dbReference>
<evidence type="ECO:0000313" key="2">
    <source>
        <dbReference type="EMBL" id="OGC58100.1"/>
    </source>
</evidence>
<dbReference type="EMBL" id="MEVK01000043">
    <property type="protein sequence ID" value="OGC58100.1"/>
    <property type="molecule type" value="Genomic_DNA"/>
</dbReference>
<protein>
    <recommendedName>
        <fullName evidence="1">Glycosyltransferase 2-like domain-containing protein</fullName>
    </recommendedName>
</protein>
<accession>A0A1F4VM46</accession>
<name>A0A1F4VM46_UNCKA</name>
<dbReference type="SUPFAM" id="SSF53448">
    <property type="entry name" value="Nucleotide-diphospho-sugar transferases"/>
    <property type="match status" value="1"/>
</dbReference>
<dbReference type="Proteomes" id="UP000178964">
    <property type="component" value="Unassembled WGS sequence"/>
</dbReference>
<organism evidence="2 3">
    <name type="scientific">candidate division WWE3 bacterium RIFCSPLOWO2_01_FULL_42_11</name>
    <dbReference type="NCBI Taxonomy" id="1802627"/>
    <lineage>
        <taxon>Bacteria</taxon>
        <taxon>Katanobacteria</taxon>
    </lineage>
</organism>
<dbReference type="STRING" id="1802627.A3A70_00260"/>
<dbReference type="Gene3D" id="3.90.550.10">
    <property type="entry name" value="Spore Coat Polysaccharide Biosynthesis Protein SpsA, Chain A"/>
    <property type="match status" value="1"/>
</dbReference>
<sequence length="299" mass="33674">MDLSIISVTHNNEQVLPEFLDSLKPYLTENKGNKIEAVIVDNASSDDSMKLLKSEKDLHVIQTDINLGFSKANNVGIIKATGRYLLFLNSDTKFSKEVFPYLITQMDANPKFGAMTCRVLLPDGTDDLNTLRNFPTPRAALCHFLGLNKLFPNNRFFNGYFLTSLDPTKVHSIPACGGSFLLTRREIIEKLGGWDEDYFLYGEDLDLCFRIKKLGYEIIYDPHVSITHYGGVSTGIKKSGEHLSSASKEKRREMADHSVDAMGIFYKKNLDPNNPFYINGLVKLGMISLRILRKISFSA</sequence>
<feature type="domain" description="Glycosyltransferase 2-like" evidence="1">
    <location>
        <begin position="4"/>
        <end position="191"/>
    </location>
</feature>
<dbReference type="PANTHER" id="PTHR43179">
    <property type="entry name" value="RHAMNOSYLTRANSFERASE WBBL"/>
    <property type="match status" value="1"/>
</dbReference>
<reference evidence="2 3" key="1">
    <citation type="journal article" date="2016" name="Nat. Commun.">
        <title>Thousands of microbial genomes shed light on interconnected biogeochemical processes in an aquifer system.</title>
        <authorList>
            <person name="Anantharaman K."/>
            <person name="Brown C.T."/>
            <person name="Hug L.A."/>
            <person name="Sharon I."/>
            <person name="Castelle C.J."/>
            <person name="Probst A.J."/>
            <person name="Thomas B.C."/>
            <person name="Singh A."/>
            <person name="Wilkins M.J."/>
            <person name="Karaoz U."/>
            <person name="Brodie E.L."/>
            <person name="Williams K.H."/>
            <person name="Hubbard S.S."/>
            <person name="Banfield J.F."/>
        </authorList>
    </citation>
    <scope>NUCLEOTIDE SEQUENCE [LARGE SCALE GENOMIC DNA]</scope>
</reference>
<dbReference type="PANTHER" id="PTHR43179:SF7">
    <property type="entry name" value="RHAMNOSYLTRANSFERASE WBBL"/>
    <property type="match status" value="1"/>
</dbReference>
<dbReference type="AlphaFoldDB" id="A0A1F4VM46"/>
<evidence type="ECO:0000259" key="1">
    <source>
        <dbReference type="Pfam" id="PF00535"/>
    </source>
</evidence>
<comment type="caution">
    <text evidence="2">The sequence shown here is derived from an EMBL/GenBank/DDBJ whole genome shotgun (WGS) entry which is preliminary data.</text>
</comment>